<evidence type="ECO:0000259" key="3">
    <source>
        <dbReference type="Pfam" id="PF19295"/>
    </source>
</evidence>
<dbReference type="AlphaFoldDB" id="A0A839Z5P7"/>
<feature type="domain" description="SUF system FeS cluster assembly SufBD N-terminal" evidence="3">
    <location>
        <begin position="28"/>
        <end position="173"/>
    </location>
</feature>
<dbReference type="RefSeq" id="WP_183188448.1">
    <property type="nucleotide sequence ID" value="NZ_JACICD010000001.1"/>
</dbReference>
<dbReference type="InterPro" id="IPR011542">
    <property type="entry name" value="SUF_FeS_clus_asmbl_SufD"/>
</dbReference>
<name>A0A839Z5P7_9HYPH</name>
<evidence type="ECO:0000256" key="1">
    <source>
        <dbReference type="ARBA" id="ARBA00043967"/>
    </source>
</evidence>
<reference evidence="4 5" key="1">
    <citation type="submission" date="2020-08" db="EMBL/GenBank/DDBJ databases">
        <title>Genomic Encyclopedia of Type Strains, Phase IV (KMG-IV): sequencing the most valuable type-strain genomes for metagenomic binning, comparative biology and taxonomic classification.</title>
        <authorList>
            <person name="Goeker M."/>
        </authorList>
    </citation>
    <scope>NUCLEOTIDE SEQUENCE [LARGE SCALE GENOMIC DNA]</scope>
    <source>
        <strain evidence="4 5">DSM 5895</strain>
    </source>
</reference>
<dbReference type="SUPFAM" id="SSF101960">
    <property type="entry name" value="Stabilizer of iron transporter SufD"/>
    <property type="match status" value="1"/>
</dbReference>
<sequence>MNAEIRPIRTPAEQGLSGELKALSRAGGPRIAALREAAAQAFHDNGLPHRRVEEWKYTDLRTLMREALPLATPAPVAQVEAHQSLLLDTGLRRIVVANGVVVPELSDLADLEPGLSILPLAQALAGGSEALARLGALQPGRYDAALALNTALATDGVVIEIAEGAQIARPVHVAHVVSGQRPAASFARSLVVVGAGAHFTYAESFEGPAGLAYQVNSATEFVVGDEAHLDVVRLQEDSASALHLSTLLFEIGRAAKVHAFSFGIGAGVARTTLYASLEGEDSQVGFNGAFLLKGRQHADATLFLDHQVPGCESRELFKTVLDDSARGVFQGKIVVRQAAQKTDGRMMSRALVLGDDAEMDNKPELEIFADDVQCGHGATCGAIDDDLLFYLRARGIPLKDAQSLLVQAFVGEAIETVEHEGLREALVERAEAWLAARG</sequence>
<dbReference type="PANTHER" id="PTHR43575">
    <property type="entry name" value="PROTEIN ABCI7, CHLOROPLASTIC"/>
    <property type="match status" value="1"/>
</dbReference>
<dbReference type="InterPro" id="IPR000825">
    <property type="entry name" value="SUF_FeS_clus_asmbl_SufBD_core"/>
</dbReference>
<protein>
    <submittedName>
        <fullName evidence="4">Fe-S cluster assembly protein SufD</fullName>
    </submittedName>
</protein>
<dbReference type="Proteomes" id="UP000533469">
    <property type="component" value="Unassembled WGS sequence"/>
</dbReference>
<dbReference type="InterPro" id="IPR045595">
    <property type="entry name" value="SufBD_N"/>
</dbReference>
<dbReference type="EMBL" id="JACICD010000001">
    <property type="protein sequence ID" value="MBB3770343.1"/>
    <property type="molecule type" value="Genomic_DNA"/>
</dbReference>
<evidence type="ECO:0000259" key="2">
    <source>
        <dbReference type="Pfam" id="PF01458"/>
    </source>
</evidence>
<comment type="caution">
    <text evidence="4">The sequence shown here is derived from an EMBL/GenBank/DDBJ whole genome shotgun (WGS) entry which is preliminary data.</text>
</comment>
<dbReference type="GO" id="GO:0016226">
    <property type="term" value="P:iron-sulfur cluster assembly"/>
    <property type="evidence" value="ECO:0007669"/>
    <property type="project" value="InterPro"/>
</dbReference>
<dbReference type="PANTHER" id="PTHR43575:SF1">
    <property type="entry name" value="PROTEIN ABCI7, CHLOROPLASTIC"/>
    <property type="match status" value="1"/>
</dbReference>
<dbReference type="NCBIfam" id="TIGR01981">
    <property type="entry name" value="sufD"/>
    <property type="match status" value="1"/>
</dbReference>
<comment type="similarity">
    <text evidence="1">Belongs to the iron-sulfur cluster assembly SufBD family.</text>
</comment>
<gene>
    <name evidence="4" type="ORF">FHS55_000929</name>
</gene>
<dbReference type="Pfam" id="PF01458">
    <property type="entry name" value="SUFBD_core"/>
    <property type="match status" value="1"/>
</dbReference>
<feature type="domain" description="SUF system FeS cluster assembly SufBD core" evidence="2">
    <location>
        <begin position="179"/>
        <end position="409"/>
    </location>
</feature>
<evidence type="ECO:0000313" key="5">
    <source>
        <dbReference type="Proteomes" id="UP000533469"/>
    </source>
</evidence>
<dbReference type="InterPro" id="IPR055346">
    <property type="entry name" value="Fe-S_cluster_assembly_SufBD"/>
</dbReference>
<keyword evidence="5" id="KW-1185">Reference proteome</keyword>
<evidence type="ECO:0000313" key="4">
    <source>
        <dbReference type="EMBL" id="MBB3770343.1"/>
    </source>
</evidence>
<organism evidence="4 5">
    <name type="scientific">Ancylobacter tetraedralis</name>
    <dbReference type="NCBI Taxonomy" id="217068"/>
    <lineage>
        <taxon>Bacteria</taxon>
        <taxon>Pseudomonadati</taxon>
        <taxon>Pseudomonadota</taxon>
        <taxon>Alphaproteobacteria</taxon>
        <taxon>Hyphomicrobiales</taxon>
        <taxon>Xanthobacteraceae</taxon>
        <taxon>Ancylobacter</taxon>
    </lineage>
</organism>
<dbReference type="Pfam" id="PF19295">
    <property type="entry name" value="SufBD_N"/>
    <property type="match status" value="1"/>
</dbReference>
<proteinExistence type="inferred from homology"/>
<dbReference type="InterPro" id="IPR037284">
    <property type="entry name" value="SUF_FeS_clus_asmbl_SufBD_sf"/>
</dbReference>
<accession>A0A839Z5P7</accession>